<keyword evidence="2" id="KW-1185">Reference proteome</keyword>
<dbReference type="Proteomes" id="UP001383192">
    <property type="component" value="Unassembled WGS sequence"/>
</dbReference>
<accession>A0AAW0DN06</accession>
<reference evidence="1 2" key="1">
    <citation type="submission" date="2024-01" db="EMBL/GenBank/DDBJ databases">
        <title>A draft genome for a cacao thread blight-causing isolate of Paramarasmius palmivorus.</title>
        <authorList>
            <person name="Baruah I.K."/>
            <person name="Bukari Y."/>
            <person name="Amoako-Attah I."/>
            <person name="Meinhardt L.W."/>
            <person name="Bailey B.A."/>
            <person name="Cohen S.P."/>
        </authorList>
    </citation>
    <scope>NUCLEOTIDE SEQUENCE [LARGE SCALE GENOMIC DNA]</scope>
    <source>
        <strain evidence="1 2">GH-12</strain>
    </source>
</reference>
<sequence length="423" mass="48375">MSAPHLPFEITSKILSNLIGTTVKIQDTPNPDLLPCSLISRAWVAPVRHFMWNSVYFIAPSTEERFSEFKTLCTSQYCTLQLDKIEHLWVTDPQSVALSSFLEAFQARLPNIRNVRVRSVPDSPSVAPIRPELITALGFWSPRTLELHSANFHSIDNFLSLLSSLDNLESLSCNNVRLLEHGVQNKMLNAPQIRRLQVDVTLFFTLFSRVTLNNLNELILDDDPALSKSKSRMSPAPSWSDIRDILSQTKDLERLTLRLFGSLEAYWPSHITDITALDLKNNPKLKELGLYIGDSNRSFRPYRIIVGGVLRFQEPHRTLSTLKLPMLPDDVSQFDRTLQRSMPNLKVFRFTTELPGEAENDDMDSEELEEASTREFQSVRERGEAFLEKLEKSMPWCAERNCLRPVFVTDKEGVEAFMWAQSC</sequence>
<gene>
    <name evidence="1" type="ORF">VNI00_004268</name>
</gene>
<evidence type="ECO:0008006" key="3">
    <source>
        <dbReference type="Google" id="ProtNLM"/>
    </source>
</evidence>
<organism evidence="1 2">
    <name type="scientific">Paramarasmius palmivorus</name>
    <dbReference type="NCBI Taxonomy" id="297713"/>
    <lineage>
        <taxon>Eukaryota</taxon>
        <taxon>Fungi</taxon>
        <taxon>Dikarya</taxon>
        <taxon>Basidiomycota</taxon>
        <taxon>Agaricomycotina</taxon>
        <taxon>Agaricomycetes</taxon>
        <taxon>Agaricomycetidae</taxon>
        <taxon>Agaricales</taxon>
        <taxon>Marasmiineae</taxon>
        <taxon>Marasmiaceae</taxon>
        <taxon>Paramarasmius</taxon>
    </lineage>
</organism>
<name>A0AAW0DN06_9AGAR</name>
<dbReference type="InterPro" id="IPR032675">
    <property type="entry name" value="LRR_dom_sf"/>
</dbReference>
<evidence type="ECO:0000313" key="2">
    <source>
        <dbReference type="Proteomes" id="UP001383192"/>
    </source>
</evidence>
<dbReference type="SUPFAM" id="SSF52058">
    <property type="entry name" value="L domain-like"/>
    <property type="match status" value="1"/>
</dbReference>
<dbReference type="EMBL" id="JAYKXP010000011">
    <property type="protein sequence ID" value="KAK7052948.1"/>
    <property type="molecule type" value="Genomic_DNA"/>
</dbReference>
<evidence type="ECO:0000313" key="1">
    <source>
        <dbReference type="EMBL" id="KAK7052948.1"/>
    </source>
</evidence>
<proteinExistence type="predicted"/>
<dbReference type="AlphaFoldDB" id="A0AAW0DN06"/>
<dbReference type="Gene3D" id="3.80.10.10">
    <property type="entry name" value="Ribonuclease Inhibitor"/>
    <property type="match status" value="1"/>
</dbReference>
<protein>
    <recommendedName>
        <fullName evidence="3">F-box domain-containing protein</fullName>
    </recommendedName>
</protein>
<comment type="caution">
    <text evidence="1">The sequence shown here is derived from an EMBL/GenBank/DDBJ whole genome shotgun (WGS) entry which is preliminary data.</text>
</comment>